<dbReference type="InterPro" id="IPR058347">
    <property type="entry name" value="DUF8034"/>
</dbReference>
<reference evidence="2" key="1">
    <citation type="submission" date="2018-05" db="EMBL/GenBank/DDBJ databases">
        <authorList>
            <person name="Lanie J.A."/>
            <person name="Ng W.-L."/>
            <person name="Kazmierczak K.M."/>
            <person name="Andrzejewski T.M."/>
            <person name="Davidsen T.M."/>
            <person name="Wayne K.J."/>
            <person name="Tettelin H."/>
            <person name="Glass J.I."/>
            <person name="Rusch D."/>
            <person name="Podicherti R."/>
            <person name="Tsui H.-C.T."/>
            <person name="Winkler M.E."/>
        </authorList>
    </citation>
    <scope>NUCLEOTIDE SEQUENCE</scope>
</reference>
<feature type="non-terminal residue" evidence="2">
    <location>
        <position position="462"/>
    </location>
</feature>
<gene>
    <name evidence="2" type="ORF">METZ01_LOCUS207694</name>
</gene>
<evidence type="ECO:0000256" key="1">
    <source>
        <dbReference type="SAM" id="MobiDB-lite"/>
    </source>
</evidence>
<proteinExistence type="predicted"/>
<name>A0A382EVR6_9ZZZZ</name>
<accession>A0A382EVR6</accession>
<protein>
    <submittedName>
        <fullName evidence="2">Uncharacterized protein</fullName>
    </submittedName>
</protein>
<dbReference type="AlphaFoldDB" id="A0A382EVR6"/>
<dbReference type="Pfam" id="PF26099">
    <property type="entry name" value="DUF8034"/>
    <property type="match status" value="2"/>
</dbReference>
<dbReference type="EMBL" id="UINC01046604">
    <property type="protein sequence ID" value="SVB54840.1"/>
    <property type="molecule type" value="Genomic_DNA"/>
</dbReference>
<sequence length="462" mass="52396">MPRRPPLLYIDTAVPPPRWALLQRHLLDMQTQACRAFFDKYFDPYSGHLLCVPRWGGDDGPDDAAENQLNWTLLHALGASDDILDLFRVGFEGHIDQYTKARTVEVPLARGGMYYKEFPVSLDWFHHGEGYSAYFLYGLSDPYDANYERRFRRWAAMYDGTDASTPNYDPNHRLIRSMFNGSRGPLLRKATGLDWAGDPIEIEGRFGPGHGERNFAEMLAHFEDYTDVVGDCPLNLEATHLGLVAYMITGEDRYRDWVVEYVDAWMQRTDDNGGIIPSNIGLDGTIGGAVGGRWWGGCYGWGFTVTVPQTGALANRPACYSRAHWGFGHGLLLTGQQSYIDTWRGVLDKVNEHAKEQDGETVYPSMHGDDGWYGFRPQPFSPGASEVWYWSQRESDRERIAHDPWVQFLGGENPDYAETELERGLEQVRSRMQRMAEDDTAPDTRLSDDMNGINPAITEPLV</sequence>
<organism evidence="2">
    <name type="scientific">marine metagenome</name>
    <dbReference type="NCBI Taxonomy" id="408172"/>
    <lineage>
        <taxon>unclassified sequences</taxon>
        <taxon>metagenomes</taxon>
        <taxon>ecological metagenomes</taxon>
    </lineage>
</organism>
<feature type="region of interest" description="Disordered" evidence="1">
    <location>
        <begin position="436"/>
        <end position="462"/>
    </location>
</feature>
<evidence type="ECO:0000313" key="2">
    <source>
        <dbReference type="EMBL" id="SVB54840.1"/>
    </source>
</evidence>